<sequence length="642" mass="69653">MALDPSPANTSRATRRWWPPSTRFQIASATLLALAVVLIAIFDWNWFKRPVEWMVQSSTGRSFQIQGDLRVSLGNTTTVQADGVRLGNADWATDEEAWMAQASRVQVSIRPWPLLLGRVRIPDVRLSQPVVLLQANPDDKGGNWDFGRRPRDGEPRWRLERLWVDDGHLRFVDTASRTDLQLGIASREPRREDAAPPVGIDGGGTWRGSRFTLEGVAESPLALAQADDPYRISLRASAGATHATARGALVNPFQFRHFDLQLALRGQDLEDLYPLVGLALPPTAAYNFDGRLRRAGDIWHYTGFEGTVGKSDLSGDVRVDVTGDRPHFHARLHSDRLDFDDLSGFVGAAPDEPDPAPDRLFPQTPYELAKLRAMDADVAWKAARVDAPPLPMDDMDAHLLLEGGLLRLEPLNLGIAGGEIRSTIRMDARSERIDTTAVASVRGIELARLMPNANLAEQAVGRIGGQIDLRGNGNSIAAILGSANGDVAIGMGPGKISNLVMELAGLDIAEALRFLLTGDRQVPIRCAFADFDVVDGVMTTESLAFDTTDTILIGEGDISLRDETLDLLLRPRPKDRSILALRSPLRISGSFVSPSFRPDLAALGLRGAVALTLASIAPPAGLLATIEPGPGEDSDCGGEYAR</sequence>
<dbReference type="InterPro" id="IPR052894">
    <property type="entry name" value="AsmA-related"/>
</dbReference>
<dbReference type="EMBL" id="SMTF01000005">
    <property type="protein sequence ID" value="TDK24446.1"/>
    <property type="molecule type" value="Genomic_DNA"/>
</dbReference>
<organism evidence="3 4">
    <name type="scientific">Luteimonas aestuarii</name>
    <dbReference type="NCBI Taxonomy" id="453837"/>
    <lineage>
        <taxon>Bacteria</taxon>
        <taxon>Pseudomonadati</taxon>
        <taxon>Pseudomonadota</taxon>
        <taxon>Gammaproteobacteria</taxon>
        <taxon>Lysobacterales</taxon>
        <taxon>Lysobacteraceae</taxon>
        <taxon>Luteimonas</taxon>
    </lineage>
</organism>
<dbReference type="RefSeq" id="WP_133321778.1">
    <property type="nucleotide sequence ID" value="NZ_SMTF01000005.1"/>
</dbReference>
<keyword evidence="1" id="KW-1133">Transmembrane helix</keyword>
<accession>A0A4R5TTU4</accession>
<dbReference type="Pfam" id="PF05170">
    <property type="entry name" value="AsmA"/>
    <property type="match status" value="2"/>
</dbReference>
<dbReference type="GO" id="GO:0090313">
    <property type="term" value="P:regulation of protein targeting to membrane"/>
    <property type="evidence" value="ECO:0007669"/>
    <property type="project" value="TreeGrafter"/>
</dbReference>
<gene>
    <name evidence="3" type="ORF">E2F46_09205</name>
</gene>
<dbReference type="PANTHER" id="PTHR30441:SF9">
    <property type="entry name" value="ASMA FAMILY PROTEIN YHJG"/>
    <property type="match status" value="1"/>
</dbReference>
<keyword evidence="1" id="KW-0472">Membrane</keyword>
<protein>
    <submittedName>
        <fullName evidence="3">AsmA family protein</fullName>
    </submittedName>
</protein>
<dbReference type="GO" id="GO:0005886">
    <property type="term" value="C:plasma membrane"/>
    <property type="evidence" value="ECO:0007669"/>
    <property type="project" value="TreeGrafter"/>
</dbReference>
<evidence type="ECO:0000313" key="4">
    <source>
        <dbReference type="Proteomes" id="UP000294796"/>
    </source>
</evidence>
<name>A0A4R5TTU4_9GAMM</name>
<keyword evidence="4" id="KW-1185">Reference proteome</keyword>
<reference evidence="3 4" key="1">
    <citation type="submission" date="2019-03" db="EMBL/GenBank/DDBJ databases">
        <title>Luteimonas zhaokaii sp.nov., isolated from the rectal contents of Plateau pika in Yushu, Qinghai Province, China.</title>
        <authorList>
            <person name="Zhang G."/>
        </authorList>
    </citation>
    <scope>NUCLEOTIDE SEQUENCE [LARGE SCALE GENOMIC DNA]</scope>
    <source>
        <strain evidence="3 4">B9</strain>
    </source>
</reference>
<comment type="caution">
    <text evidence="3">The sequence shown here is derived from an EMBL/GenBank/DDBJ whole genome shotgun (WGS) entry which is preliminary data.</text>
</comment>
<feature type="domain" description="AsmA" evidence="2">
    <location>
        <begin position="29"/>
        <end position="146"/>
    </location>
</feature>
<feature type="domain" description="AsmA" evidence="2">
    <location>
        <begin position="227"/>
        <end position="541"/>
    </location>
</feature>
<feature type="transmembrane region" description="Helical" evidence="1">
    <location>
        <begin position="26"/>
        <end position="47"/>
    </location>
</feature>
<evidence type="ECO:0000313" key="3">
    <source>
        <dbReference type="EMBL" id="TDK24446.1"/>
    </source>
</evidence>
<dbReference type="PANTHER" id="PTHR30441">
    <property type="entry name" value="DUF748 DOMAIN-CONTAINING PROTEIN"/>
    <property type="match status" value="1"/>
</dbReference>
<dbReference type="Proteomes" id="UP000294796">
    <property type="component" value="Unassembled WGS sequence"/>
</dbReference>
<keyword evidence="1" id="KW-0812">Transmembrane</keyword>
<dbReference type="AlphaFoldDB" id="A0A4R5TTU4"/>
<dbReference type="InterPro" id="IPR007844">
    <property type="entry name" value="AsmA"/>
</dbReference>
<dbReference type="OrthoDB" id="5749006at2"/>
<evidence type="ECO:0000259" key="2">
    <source>
        <dbReference type="Pfam" id="PF05170"/>
    </source>
</evidence>
<evidence type="ECO:0000256" key="1">
    <source>
        <dbReference type="SAM" id="Phobius"/>
    </source>
</evidence>
<proteinExistence type="predicted"/>